<dbReference type="VEuPathDB" id="FungiDB:CJJ07_001360"/>
<reference evidence="4" key="2">
    <citation type="submission" date="2017-11" db="EMBL/GenBank/DDBJ databases">
        <title>Candida auris genome assembly and annotation.</title>
        <authorList>
            <person name="Munoz J.F."/>
            <person name="Gade L.G."/>
            <person name="Chow N.A."/>
            <person name="Litvintseva A.P."/>
            <person name="Loparev V.N."/>
            <person name="Cuomo C.A."/>
        </authorList>
    </citation>
    <scope>NUCLEOTIDE SEQUENCE</scope>
    <source>
        <strain evidence="4">B8441</strain>
    </source>
</reference>
<evidence type="ECO:0000259" key="2">
    <source>
        <dbReference type="Pfam" id="PF23868"/>
    </source>
</evidence>
<dbReference type="EMBL" id="PEKT02000005">
    <property type="protein sequence ID" value="PIS55050.1"/>
    <property type="molecule type" value="Genomic_DNA"/>
</dbReference>
<comment type="caution">
    <text evidence="4">The sequence shown here is derived from an EMBL/GenBank/DDBJ whole genome shotgun (WGS) entry which is preliminary data.</text>
</comment>
<reference evidence="3" key="4">
    <citation type="submission" date="2024-03" db="EMBL/GenBank/DDBJ databases">
        <title>Improved genome assembly of Candida auris strain B8441 and annotation of B11205.</title>
        <authorList>
            <person name="Cauldron N.C."/>
            <person name="Shea T."/>
            <person name="Cuomo C.A."/>
        </authorList>
    </citation>
    <scope>NUCLEOTIDE SEQUENCE</scope>
    <source>
        <strain evidence="3">B8441</strain>
    </source>
</reference>
<feature type="domain" description="Mmc1 C-terminal" evidence="2">
    <location>
        <begin position="349"/>
        <end position="527"/>
    </location>
</feature>
<dbReference type="InterPro" id="IPR056196">
    <property type="entry name" value="Mmc1_C"/>
</dbReference>
<reference evidence="3 5" key="3">
    <citation type="journal article" date="2018" name="Nat. Commun.">
        <title>Genomic insights into multidrug-resistance, mating and virulence in Candida auris and related emerging species.</title>
        <authorList>
            <person name="Munoz J.F."/>
            <person name="Gade L."/>
            <person name="Chow N.A."/>
            <person name="Loparev V.N."/>
            <person name="Juieng P."/>
            <person name="Berkow E.L."/>
            <person name="Farrer R.A."/>
            <person name="Litvintseva A.P."/>
            <person name="Cuomo C.A."/>
        </authorList>
    </citation>
    <scope>GENOME REANNOTATION</scope>
    <source>
        <strain evidence="3 5">B8441</strain>
    </source>
</reference>
<dbReference type="VEuPathDB" id="FungiDB:QG37_00498"/>
<keyword evidence="1" id="KW-1133">Transmembrane helix</keyword>
<proteinExistence type="predicted"/>
<organism evidence="4">
    <name type="scientific">Candidozyma auris</name>
    <name type="common">Yeast</name>
    <name type="synonym">Candida auris</name>
    <dbReference type="NCBI Taxonomy" id="498019"/>
    <lineage>
        <taxon>Eukaryota</taxon>
        <taxon>Fungi</taxon>
        <taxon>Dikarya</taxon>
        <taxon>Ascomycota</taxon>
        <taxon>Saccharomycotina</taxon>
        <taxon>Pichiomycetes</taxon>
        <taxon>Metschnikowiaceae</taxon>
        <taxon>Candidozyma</taxon>
    </lineage>
</organism>
<evidence type="ECO:0000256" key="1">
    <source>
        <dbReference type="SAM" id="Phobius"/>
    </source>
</evidence>
<sequence>MLLSRARSGGLQIGTSRVLIRFSQWFNSSRSKRAYTSKPESSPSKLELSPITSISDGLKKYVRWYPHDTVTYSTIQTYLGLRRNTSRSNMILVGVLYESDKVRQSSRVIECLLADPLSANNENWYRPLANRSMEQNNLITYTEPDPKEFILPGAFERTVGKYVVPSPILSPELRRTYREIFEPSESTPNSLAILEINKESDVHKLTDNCQFFIYVTSEFSTLMDNLPRHVQKKIMLTIIDNTEFSPSSAESTPVTFERSNAVTHHSIKINSQEAYSGIELFLKEDTRAASEYFDSLQNSNIIEVGKFLSWNLRTENLTSWMFHIICTEIARNSLSETRIKQIYEDLKLNSLVECSRAMHTELQKDFIPQTDRFFNRKLRWWMLYWRNDNVEYWLKDFFSENFMPKGIESYNYVRGQLTARLQEQKFAVYSDKVGVINPLKAFKRDLINERIANEIQPIVYSCLAGAFVYYQLPLTVLSVLGYLFVGLQANTAFAIGLLGWVLGFNHVSREWDHFTKKWRAELYEQVRIVISKGCIDEGLLKELDSRFEESMMLAMIKKQVLESLKKYQ</sequence>
<reference evidence="4 5" key="1">
    <citation type="journal article" date="2017" name="Clin. Infect. Dis.">
        <title>Simultaneous emergence of multidrug-resistant Candida auris on 3 continents confirmed by whole-genome sequencing and epidemiological analyses.</title>
        <authorList>
            <person name="Lockhart S.R."/>
            <person name="Etienne K.A."/>
            <person name="Vallabhaneni S."/>
            <person name="Farooqi J."/>
            <person name="Chowdhary A."/>
            <person name="Govender N.P."/>
            <person name="Colombo A.L."/>
            <person name="Calvo B."/>
            <person name="Cuomo C.A."/>
            <person name="Desjardins C.A."/>
            <person name="Berkow E.L."/>
            <person name="Castanheira M."/>
            <person name="Magobo R.E."/>
            <person name="Jabeen K."/>
            <person name="Asghar R.J."/>
            <person name="Meis J.F."/>
            <person name="Jackson B."/>
            <person name="Chiller T."/>
            <person name="Litvintseva A.P."/>
        </authorList>
    </citation>
    <scope>NUCLEOTIDE SEQUENCE [LARGE SCALE GENOMIC DNA]</scope>
    <source>
        <strain evidence="4 5">B8441</strain>
    </source>
</reference>
<evidence type="ECO:0000313" key="4">
    <source>
        <dbReference type="EMBL" id="PIS55050.1"/>
    </source>
</evidence>
<dbReference type="AlphaFoldDB" id="A0A2H0ZWQ1"/>
<dbReference type="EMBL" id="PEKT03000003">
    <property type="protein sequence ID" value="KAK8440175.1"/>
    <property type="molecule type" value="Genomic_DNA"/>
</dbReference>
<dbReference type="OMA" id="AFVYYQL"/>
<protein>
    <recommendedName>
        <fullName evidence="2">Mmc1 C-terminal domain-containing protein</fullName>
    </recommendedName>
</protein>
<dbReference type="PANTHER" id="PTHR38644:SF1">
    <property type="entry name" value="EXPRESSED PROTEIN"/>
    <property type="match status" value="1"/>
</dbReference>
<gene>
    <name evidence="4" type="ORF">B9J08_002200</name>
    <name evidence="3" type="ORF">B9J08_03273</name>
</gene>
<dbReference type="VEuPathDB" id="FungiDB:CJI96_0002873"/>
<accession>A0A510P8M4</accession>
<accession>A0A2H0ZWQ1</accession>
<dbReference type="VEuPathDB" id="FungiDB:CJJ09_003284"/>
<dbReference type="Proteomes" id="UP000230249">
    <property type="component" value="Unassembled WGS sequence"/>
</dbReference>
<keyword evidence="1" id="KW-0472">Membrane</keyword>
<dbReference type="VEuPathDB" id="FungiDB:B9J08_002200"/>
<name>A0A2H0ZWQ1_CANAR</name>
<dbReference type="VEuPathDB" id="FungiDB:CJI97_001582"/>
<keyword evidence="1" id="KW-0812">Transmembrane</keyword>
<evidence type="ECO:0000313" key="5">
    <source>
        <dbReference type="Proteomes" id="UP000230249"/>
    </source>
</evidence>
<feature type="transmembrane region" description="Helical" evidence="1">
    <location>
        <begin position="491"/>
        <end position="508"/>
    </location>
</feature>
<dbReference type="Pfam" id="PF23868">
    <property type="entry name" value="Mmc1_C"/>
    <property type="match status" value="1"/>
</dbReference>
<keyword evidence="5" id="KW-1185">Reference proteome</keyword>
<dbReference type="PANTHER" id="PTHR38644">
    <property type="entry name" value="EXPRESSED PROTEIN"/>
    <property type="match status" value="1"/>
</dbReference>
<evidence type="ECO:0000313" key="3">
    <source>
        <dbReference type="EMBL" id="KAK8440175.1"/>
    </source>
</evidence>